<name>A0A813ZW12_9BILA</name>
<feature type="compositionally biased region" description="Polar residues" evidence="2">
    <location>
        <begin position="333"/>
        <end position="359"/>
    </location>
</feature>
<evidence type="ECO:0000313" key="4">
    <source>
        <dbReference type="EMBL" id="CAF0905997.1"/>
    </source>
</evidence>
<feature type="region of interest" description="Disordered" evidence="2">
    <location>
        <begin position="592"/>
        <end position="611"/>
    </location>
</feature>
<dbReference type="Proteomes" id="UP000681722">
    <property type="component" value="Unassembled WGS sequence"/>
</dbReference>
<dbReference type="InterPro" id="IPR053210">
    <property type="entry name" value="ANKRD12"/>
</dbReference>
<keyword evidence="7" id="KW-1185">Reference proteome</keyword>
<dbReference type="EMBL" id="CAJNOK010001275">
    <property type="protein sequence ID" value="CAF0802923.1"/>
    <property type="molecule type" value="Genomic_DNA"/>
</dbReference>
<proteinExistence type="predicted"/>
<dbReference type="SUPFAM" id="SSF48403">
    <property type="entry name" value="Ankyrin repeat"/>
    <property type="match status" value="1"/>
</dbReference>
<keyword evidence="1" id="KW-0040">ANK repeat</keyword>
<evidence type="ECO:0000313" key="3">
    <source>
        <dbReference type="EMBL" id="CAF0802923.1"/>
    </source>
</evidence>
<dbReference type="Proteomes" id="UP000663829">
    <property type="component" value="Unassembled WGS sequence"/>
</dbReference>
<feature type="repeat" description="ANK" evidence="1">
    <location>
        <begin position="46"/>
        <end position="78"/>
    </location>
</feature>
<feature type="repeat" description="ANK" evidence="1">
    <location>
        <begin position="103"/>
        <end position="135"/>
    </location>
</feature>
<feature type="compositionally biased region" description="Low complexity" evidence="2">
    <location>
        <begin position="775"/>
        <end position="790"/>
    </location>
</feature>
<evidence type="ECO:0000313" key="7">
    <source>
        <dbReference type="Proteomes" id="UP000663829"/>
    </source>
</evidence>
<accession>A0A813ZW12</accession>
<dbReference type="InterPro" id="IPR002110">
    <property type="entry name" value="Ankyrin_rpt"/>
</dbReference>
<dbReference type="PANTHER" id="PTHR24149:SF14">
    <property type="entry name" value="ANKYRIN REPEAT DOMAIN 12"/>
    <property type="match status" value="1"/>
</dbReference>
<dbReference type="Proteomes" id="UP000682733">
    <property type="component" value="Unassembled WGS sequence"/>
</dbReference>
<feature type="region of interest" description="Disordered" evidence="2">
    <location>
        <begin position="767"/>
        <end position="916"/>
    </location>
</feature>
<feature type="compositionally biased region" description="Polar residues" evidence="2">
    <location>
        <begin position="839"/>
        <end position="870"/>
    </location>
</feature>
<dbReference type="Pfam" id="PF00023">
    <property type="entry name" value="Ank"/>
    <property type="match status" value="1"/>
</dbReference>
<feature type="compositionally biased region" description="Acidic residues" evidence="2">
    <location>
        <begin position="317"/>
        <end position="326"/>
    </location>
</feature>
<dbReference type="Gene3D" id="1.25.40.20">
    <property type="entry name" value="Ankyrin repeat-containing domain"/>
    <property type="match status" value="1"/>
</dbReference>
<protein>
    <submittedName>
        <fullName evidence="4">Uncharacterized protein</fullName>
    </submittedName>
</protein>
<dbReference type="AlphaFoldDB" id="A0A813ZW12"/>
<dbReference type="GO" id="GO:0005654">
    <property type="term" value="C:nucleoplasm"/>
    <property type="evidence" value="ECO:0007669"/>
    <property type="project" value="TreeGrafter"/>
</dbReference>
<feature type="compositionally biased region" description="Low complexity" evidence="2">
    <location>
        <begin position="877"/>
        <end position="907"/>
    </location>
</feature>
<dbReference type="Proteomes" id="UP000677228">
    <property type="component" value="Unassembled WGS sequence"/>
</dbReference>
<dbReference type="OrthoDB" id="5806726at2759"/>
<evidence type="ECO:0000256" key="2">
    <source>
        <dbReference type="SAM" id="MobiDB-lite"/>
    </source>
</evidence>
<feature type="compositionally biased region" description="Basic and acidic residues" evidence="2">
    <location>
        <begin position="418"/>
        <end position="442"/>
    </location>
</feature>
<organism evidence="4 7">
    <name type="scientific">Didymodactylos carnosus</name>
    <dbReference type="NCBI Taxonomy" id="1234261"/>
    <lineage>
        <taxon>Eukaryota</taxon>
        <taxon>Metazoa</taxon>
        <taxon>Spiralia</taxon>
        <taxon>Gnathifera</taxon>
        <taxon>Rotifera</taxon>
        <taxon>Eurotatoria</taxon>
        <taxon>Bdelloidea</taxon>
        <taxon>Philodinida</taxon>
        <taxon>Philodinidae</taxon>
        <taxon>Didymodactylos</taxon>
    </lineage>
</organism>
<evidence type="ECO:0000256" key="1">
    <source>
        <dbReference type="PROSITE-ProRule" id="PRU00023"/>
    </source>
</evidence>
<dbReference type="EMBL" id="CAJNOQ010001601">
    <property type="protein sequence ID" value="CAF0905997.1"/>
    <property type="molecule type" value="Genomic_DNA"/>
</dbReference>
<reference evidence="4" key="1">
    <citation type="submission" date="2021-02" db="EMBL/GenBank/DDBJ databases">
        <authorList>
            <person name="Nowell W R."/>
        </authorList>
    </citation>
    <scope>NUCLEOTIDE SEQUENCE</scope>
</reference>
<evidence type="ECO:0000313" key="6">
    <source>
        <dbReference type="EMBL" id="CAF3687738.1"/>
    </source>
</evidence>
<feature type="region of interest" description="Disordered" evidence="2">
    <location>
        <begin position="248"/>
        <end position="399"/>
    </location>
</feature>
<feature type="compositionally biased region" description="Polar residues" evidence="2">
    <location>
        <begin position="368"/>
        <end position="399"/>
    </location>
</feature>
<dbReference type="PROSITE" id="PS50297">
    <property type="entry name" value="ANK_REP_REGION"/>
    <property type="match status" value="2"/>
</dbReference>
<feature type="region of interest" description="Disordered" evidence="2">
    <location>
        <begin position="165"/>
        <end position="187"/>
    </location>
</feature>
<comment type="caution">
    <text evidence="4">The sequence shown here is derived from an EMBL/GenBank/DDBJ whole genome shotgun (WGS) entry which is preliminary data.</text>
</comment>
<dbReference type="InterPro" id="IPR036770">
    <property type="entry name" value="Ankyrin_rpt-contain_sf"/>
</dbReference>
<feature type="compositionally biased region" description="Polar residues" evidence="2">
    <location>
        <begin position="810"/>
        <end position="822"/>
    </location>
</feature>
<gene>
    <name evidence="4" type="ORF">GPM918_LOCUS8891</name>
    <name evidence="3" type="ORF">OVA965_LOCUS4741</name>
    <name evidence="6" type="ORF">SRO942_LOCUS8892</name>
    <name evidence="5" type="ORF">TMI583_LOCUS4739</name>
</gene>
<dbReference type="SMART" id="SM00248">
    <property type="entry name" value="ANK"/>
    <property type="match status" value="2"/>
</dbReference>
<feature type="compositionally biased region" description="Acidic residues" evidence="2">
    <location>
        <begin position="166"/>
        <end position="175"/>
    </location>
</feature>
<evidence type="ECO:0000313" key="5">
    <source>
        <dbReference type="EMBL" id="CAF3586359.1"/>
    </source>
</evidence>
<dbReference type="EMBL" id="CAJOBC010001601">
    <property type="protein sequence ID" value="CAF3687738.1"/>
    <property type="molecule type" value="Genomic_DNA"/>
</dbReference>
<feature type="compositionally biased region" description="Basic and acidic residues" evidence="2">
    <location>
        <begin position="306"/>
        <end position="315"/>
    </location>
</feature>
<dbReference type="PANTHER" id="PTHR24149">
    <property type="entry name" value="ANKYRIN REPEAT DOMAIN-CONTAINING PROTEIN 12"/>
    <property type="match status" value="1"/>
</dbReference>
<dbReference type="EMBL" id="CAJOBA010001275">
    <property type="protein sequence ID" value="CAF3586359.1"/>
    <property type="molecule type" value="Genomic_DNA"/>
</dbReference>
<sequence>MAILKQLTASEEQLAQSSKSNSPSSTCVTTGISKSRLSRINKRNEHGETILHVLARKGETKQLKKVVKAGGNVNEVDYAGWTPLHEARLLLKSGASANAFGPEATTPLHDAVLNNNTKLVELLLNYSANPNQGDLKQITPFALAASNSLMLKILRRELIIDRQDDSLDEEDDTDDLGPLSPLSSFESEQDTITPIAISAPNAATTVDSSGEQRHLLVAAEDKQRTLPIERLKFKRIDRMVIRDDTDKDFSDEDALDYGSEHSANSAYRRSRNKSSESCSSHGKQINQDNVLLDSVDAQETTGDTRQLSKEQRNPYDFDSEEEEGEIRDDISDTKSSTAVTHSDTTFSSYDTYGSRTAYNYPSHLLYSRNPSSSQLQNHYQSPPSQHTYSSLHDSSHYQTHFPSSHYYRDEYHEHTKATWRHNNIEKKERSSKSVQDSTDKNRFNSSSSSREKLELSLSDYKQTDEAWKNSRLLKVSSSSSSNDESTIKIVTKRKRKENVSLLPSSETETITGKHSISDDEKLFKQKKIFSNSTRYNKKFEESMKKQFDEIAVDVPTIKPKIPVLKIVMPTSQHHLNEKKIKNTQQMLPYVLKPDSTERSPGTKLSSMPLEDTSAGVLSEENTIQATITTTTTTMTTATIIEDNNTCALVIDTSLPKDTTMTNEEINTEVLFETPSSCSSSSSSAVITVMKRSLEDVDEESVELLPRKQQALEPLSTDTLQTMPVVPSLSPPVEGERSTTLSIETHQSITTTPTTITTVTEIISTTITAQDEEQPQSEQEQQNTTTAAVQQIPHRRETKSTRTLRSHARKQTLNSITITNAINKKTRKGNEKQRRKIEKQPQNQSIINSETSSIQTSENSLTNNQSGSPSNNHDENQNSSNHSSDDMISSDNVKNLNDDGSSCSSGDGTNKLNDFDNLSSNKRKLRERLNASQSIATSGSSSNNLITATAVSSTKPSTIPSSTNSSSSVAAAVTLSPNNNVSREVPINCIKKFLEIRRQIDKRHEMMMHGFMVPKTPKDFDEFSMVKKSYLISSSTVTPEDLHIKKCPPPTDLDKQLTELFIRQEDERYRMRLRHQVERDKLILSHEQEILRLYGNAARSSMNQDIPFSYCTLLKDDEVYNFPSSLQTDKEHLTDNDGKHLSNETAKRKHRWNARFLIKTIDDSNFKYKRYSQDLNQRQRIEAETLYAMQRMLWLKHLSKEPSRATNNDIFIPFVEIKENFWTAWQKSQL</sequence>
<dbReference type="PROSITE" id="PS50088">
    <property type="entry name" value="ANK_REPEAT"/>
    <property type="match status" value="2"/>
</dbReference>
<feature type="region of interest" description="Disordered" evidence="2">
    <location>
        <begin position="418"/>
        <end position="453"/>
    </location>
</feature>